<dbReference type="InParanoid" id="A0A369JQP1"/>
<dbReference type="Proteomes" id="UP000076154">
    <property type="component" value="Unassembled WGS sequence"/>
</dbReference>
<dbReference type="OrthoDB" id="2891411at2759"/>
<name>A0A369JQP1_HYPMA</name>
<comment type="caution">
    <text evidence="1">The sequence shown here is derived from an EMBL/GenBank/DDBJ whole genome shotgun (WGS) entry which is preliminary data.</text>
</comment>
<protein>
    <recommendedName>
        <fullName evidence="3">F-box domain-containing protein</fullName>
    </recommendedName>
</protein>
<sequence>MAPRLRSRKGQVRDQDLAHHQAQLRAGVANTTGLPALPTELLLEIVSYFPSVPVPTSRAKIYPKSYLERVMVLQMLSQMCRSLRSVFLPLTWQRLDVCASPRVDDSLMRDWRRLDKLPWKKDLATELIRQLEIVTIRDPTLAPYVKIVNVLLTDFCSDTVMVEFARCLGLFPNLHTIQILGGGSNQEKDVTKAFKGQMFSTVRTVVVPNFAHAIMRACPHAKSITSASGPYKFMFNYVIKYCPDVEELGGFADVDDARDFKGRFFESEVFVLPYSLRFLMSYPHSEMRKHLPKTRVIVLSASKIDPNHILKELAQFRALQCIQINVASGPRERGAHPLTGAFIKQAQEVLRGMPKPDNGEPKYVVVVDKNGKRRFLVE</sequence>
<keyword evidence="2" id="KW-1185">Reference proteome</keyword>
<gene>
    <name evidence="1" type="ORF">Hypma_008275</name>
</gene>
<proteinExistence type="predicted"/>
<evidence type="ECO:0000313" key="2">
    <source>
        <dbReference type="Proteomes" id="UP000076154"/>
    </source>
</evidence>
<organism evidence="1 2">
    <name type="scientific">Hypsizygus marmoreus</name>
    <name type="common">White beech mushroom</name>
    <name type="synonym">Agaricus marmoreus</name>
    <dbReference type="NCBI Taxonomy" id="39966"/>
    <lineage>
        <taxon>Eukaryota</taxon>
        <taxon>Fungi</taxon>
        <taxon>Dikarya</taxon>
        <taxon>Basidiomycota</taxon>
        <taxon>Agaricomycotina</taxon>
        <taxon>Agaricomycetes</taxon>
        <taxon>Agaricomycetidae</taxon>
        <taxon>Agaricales</taxon>
        <taxon>Tricholomatineae</taxon>
        <taxon>Lyophyllaceae</taxon>
        <taxon>Hypsizygus</taxon>
    </lineage>
</organism>
<reference evidence="1" key="1">
    <citation type="submission" date="2018-04" db="EMBL/GenBank/DDBJ databases">
        <title>Whole genome sequencing of Hypsizygus marmoreus.</title>
        <authorList>
            <person name="Choi I.-G."/>
            <person name="Min B."/>
            <person name="Kim J.-G."/>
            <person name="Kim S."/>
            <person name="Oh Y.-L."/>
            <person name="Kong W.-S."/>
            <person name="Park H."/>
            <person name="Jeong J."/>
            <person name="Song E.-S."/>
        </authorList>
    </citation>
    <scope>NUCLEOTIDE SEQUENCE [LARGE SCALE GENOMIC DNA]</scope>
    <source>
        <strain evidence="1">51987-8</strain>
    </source>
</reference>
<dbReference type="AlphaFoldDB" id="A0A369JQP1"/>
<dbReference type="EMBL" id="LUEZ02000042">
    <property type="protein sequence ID" value="RDB24581.1"/>
    <property type="molecule type" value="Genomic_DNA"/>
</dbReference>
<accession>A0A369JQP1</accession>
<evidence type="ECO:0008006" key="3">
    <source>
        <dbReference type="Google" id="ProtNLM"/>
    </source>
</evidence>
<evidence type="ECO:0000313" key="1">
    <source>
        <dbReference type="EMBL" id="RDB24581.1"/>
    </source>
</evidence>